<proteinExistence type="predicted"/>
<accession>A0A9W7I8B5</accession>
<organism evidence="2 3">
    <name type="scientific">Hibiscus trionum</name>
    <name type="common">Flower of an hour</name>
    <dbReference type="NCBI Taxonomy" id="183268"/>
    <lineage>
        <taxon>Eukaryota</taxon>
        <taxon>Viridiplantae</taxon>
        <taxon>Streptophyta</taxon>
        <taxon>Embryophyta</taxon>
        <taxon>Tracheophyta</taxon>
        <taxon>Spermatophyta</taxon>
        <taxon>Magnoliopsida</taxon>
        <taxon>eudicotyledons</taxon>
        <taxon>Gunneridae</taxon>
        <taxon>Pentapetalae</taxon>
        <taxon>rosids</taxon>
        <taxon>malvids</taxon>
        <taxon>Malvales</taxon>
        <taxon>Malvaceae</taxon>
        <taxon>Malvoideae</taxon>
        <taxon>Hibiscus</taxon>
    </lineage>
</organism>
<comment type="caution">
    <text evidence="2">The sequence shown here is derived from an EMBL/GenBank/DDBJ whole genome shotgun (WGS) entry which is preliminary data.</text>
</comment>
<name>A0A9W7I8B5_HIBTR</name>
<evidence type="ECO:0000256" key="1">
    <source>
        <dbReference type="SAM" id="MobiDB-lite"/>
    </source>
</evidence>
<sequence length="2627" mass="287935">MDFHGMKRKQLQALCKKHGVAANLTNREMADRLASIFKENEGPILSAELRSNTEEICSEDKANSDKKQIKKVRFSPDNQTIEYEVSVYLQPKRRSRRQTLSNNPAQILENAVSEDNKKFAGCQSRVTRSRVQNAVEEEIHMVSSSPVGRKRGRGGKKIKDAEEVANIDVSEGLELAQKDDVKNGHDKVTGGLSGRQLRSRKNVVREDSKKIRNDKGSGEVHLLDEGSDGKNGQEQSMKNARKGDQGVAFSSDVEKVEVVSRVTRQSRAQSKDAASIVKNEVKIVEAKDENETEKPLRRTKRNSEKDCAKRAVSVISDSQVTKVQEQSESDIALVEPPECLRRHSSRQKSVGSQSDKRGNKEEFPIEETRKRSRTTALEAILEDSSEVERDKYVVTSQQQSPLRRSRRKTLIITAPAAELANKEDIGEVEHLGARILGQGMTEELDAIVEDGSEVDRAKFAVTSQHQAPLRRSRRKTVIITSPAAELANKEDIGEVEHLGAQLLGKGMTEELDAIVEDGSEVDRAKYAVNSQHQAPLRRGRRKTEILTAPSAEVADKEDIGRMEQLRVPLLGKGTTEELQKKSSRNSSLYSLSGTSKEDQTAVAESDQGVEQQILEPISEEEEPMKQIPQRRSRRITSKSTSVAPPNSTAKGVKKKGQSKSRMETVEEEPAPTESLPSPGELPAEKDEQFVVSECAGNKNNLDLDVSKQVVKSGDACSNKSIKELRRNSGAKKQCGFAEASPRFLNMEEDNDSAGNMDETLTASPVKLVRSSKDKEMNQSAHKSPVVYEKESNLVEDDVQKIVNCGKFESEDNCMSSQTVHKTCLLDDANWSDLKHLKCVSKGSLGADSSLVTFPAESHARAENAVYIAGNEVSDQEMKEDIDLMDVHSSHEYLVVYKEDRALVESEVHVDAADSEMNHNSSTRFLNQRDDAVTDSNGVKPRLVEFESNVINMDELTSRDNGHSLADRRDLTGAASTFLHSEKELGTELPGGENTDFTSDNVTAAISRTPFGEAQIIVELEDTNVTAAESVKEGGFDINKSSEIMGLKSELENFLKTAEEMIATDVSHREGIPHIECSVEAAENQESSAQSHSATAETDAQKMLEIQQSSYSNTISPGTPFGGPAPGNQLEDMCRAEAADADADAVGRGMFDQKRNGDPNPGNEPCIHDSVVATEENTGLVKNAEEIRIHDDYFESESSPSSNRTDAVDDSNLVESRIVGSVSRGRKAFCSEIASVADVFSSDSQGSHAGKTSSRMEPKKVLEMQEPSGNLNSINYNMDAEGISTPVVEDQIKGKLENANMTIADSVEEVIFNDLLNELGESIGLKRGSEIPSKTSEKLCATMLSDGERIILTESSVKAEKQEHSIAMDAAAISGTPNTTEMKCRSSSDIATHRTSVGLAPQSQVQDKLCSAEITSSLMEDEKEKQLQDDTIMAEIKNQPFLSLNKTGSLDDALVEVESNSNKVVSSGMTYLADFYSSVNQTKFSGETSNELNLENVLDLEESSMTENVVNYTSDQIEVKEDTSLSPDQSSMHLEDTDIIAAEPIQKVVIQESDKMEVKEVTSPAQEDQSSMHLEDTNMTAAGPVQDLVIWESDKMEVKEDTNLAPEDQSLMHLEDTNMTPAGPVLELVIRESDKMEVNEDTNLAPEDQVTIRLEDTNIAAAEPVQEVFVWESDKIEVKEDTSLAQEDQSSLQLEDTNITATEPTQEVVYRKSDKIEVKEDTILAQGDHSSVHLEDTDITAAEPAQELVFRESDKTKVKEDTSFALEDQNSKHLEDISITAAEPVHEVVFRDRMNKVCESESEVSLKKAEETGTYVSSGIVTVHSESSVETNDMSEATGKKTVMSMQWSLSSHDNDLISPLRTQVGSKDVQGANYRVEIDVSNAGCAVLGQLNNEENVNTVENEDTINSENFVSGKKITDQSSEEKYRADDIYHPLLESIDSQCAKDEKLDISDGSFDNVSDETQEKHTCEVLDEGTDPVSLEEKGNDILESASHGICNDKLPDNGCLHAINDMQEKPEAVCMDTGNEIQANALPLLAMMQLDDESQTLNQGAEIGEVNARAFSTATQALPAEGLTTHITSESFSMNPFDHVLVDGETNASGERGVGHPFINGFAATMDDNGIRMSGETDVQEDNIAEKIVTSPLKVELTDYTSGNVDAKLYDHNMSVTDPIFQDTFGVPSTGYLDEMANAPVAMEAENYGDLDDQGEEVGLEHDHSSSFKVDGLTSTVGLTVDSISVVATLESTLNSSYPQSGTKVDDPDIKDSDTTKQLDCAFTIDQARVEDGEKSIASHQRSLHGGEEEDASSSADTPCSKLEISIAEKRHPQVMDDINNVVGTEVSTECKVTTEERDGCQTNSGCFNDVIVGAKSDDCEVSMKTDTDLNVIDNSDVNQSPCLDERKNCNLETEEPNALHFPETEDGDSDEREHLENPDESNIFTNMEMLLFFGVEDEVKNSDAKAGDSNDVALDMAITECNSSDIKEGDYIAISDVEDTNFSVRKDGPEDTETMELRNDFSGLDAAMADKSPLLKGSAIGKGEDGENAAAFRTELNLLNATAEKGRSNSVPVRQLISSIMKSKSKSRPGLIQRTPKLPIFHDMKENECSSKREQLGNRTTPKTSSKLRPPLRHI</sequence>
<feature type="compositionally biased region" description="Basic and acidic residues" evidence="1">
    <location>
        <begin position="203"/>
        <end position="228"/>
    </location>
</feature>
<feature type="region of interest" description="Disordered" evidence="1">
    <location>
        <begin position="2405"/>
        <end position="2431"/>
    </location>
</feature>
<feature type="compositionally biased region" description="Basic and acidic residues" evidence="1">
    <location>
        <begin position="354"/>
        <end position="369"/>
    </location>
</feature>
<feature type="compositionally biased region" description="Basic and acidic residues" evidence="1">
    <location>
        <begin position="279"/>
        <end position="309"/>
    </location>
</feature>
<evidence type="ECO:0000313" key="3">
    <source>
        <dbReference type="Proteomes" id="UP001165190"/>
    </source>
</evidence>
<feature type="region of interest" description="Disordered" evidence="1">
    <location>
        <begin position="180"/>
        <end position="248"/>
    </location>
</feature>
<feature type="region of interest" description="Disordered" evidence="1">
    <location>
        <begin position="574"/>
        <end position="682"/>
    </location>
</feature>
<feature type="compositionally biased region" description="Polar residues" evidence="1">
    <location>
        <begin position="315"/>
        <end position="326"/>
    </location>
</feature>
<reference evidence="2" key="1">
    <citation type="submission" date="2023-05" db="EMBL/GenBank/DDBJ databases">
        <title>Genome and transcriptome analyses reveal genes involved in the formation of fine ridges on petal epidermal cells in Hibiscus trionum.</title>
        <authorList>
            <person name="Koshimizu S."/>
            <person name="Masuda S."/>
            <person name="Ishii T."/>
            <person name="Shirasu K."/>
            <person name="Hoshino A."/>
            <person name="Arita M."/>
        </authorList>
    </citation>
    <scope>NUCLEOTIDE SEQUENCE</scope>
    <source>
        <strain evidence="2">Hamamatsu line</strain>
    </source>
</reference>
<feature type="region of interest" description="Disordered" evidence="1">
    <location>
        <begin position="2283"/>
        <end position="2309"/>
    </location>
</feature>
<gene>
    <name evidence="2" type="ORF">HRI_002748600</name>
</gene>
<feature type="compositionally biased region" description="Low complexity" evidence="1">
    <location>
        <begin position="584"/>
        <end position="594"/>
    </location>
</feature>
<dbReference type="PANTHER" id="PTHR35151:SF2">
    <property type="entry name" value="ELONGATION FACTOR 1 BETA CENTRAL ACIDIC REGION EUKARYOTE DOMAIN-CONTAINING PROTEIN"/>
    <property type="match status" value="1"/>
</dbReference>
<evidence type="ECO:0000313" key="2">
    <source>
        <dbReference type="EMBL" id="GMI90793.1"/>
    </source>
</evidence>
<protein>
    <submittedName>
        <fullName evidence="2">Uncharacterized protein</fullName>
    </submittedName>
</protein>
<feature type="region of interest" description="Disordered" evidence="1">
    <location>
        <begin position="976"/>
        <end position="996"/>
    </location>
</feature>
<dbReference type="Proteomes" id="UP001165190">
    <property type="component" value="Unassembled WGS sequence"/>
</dbReference>
<feature type="compositionally biased region" description="Polar residues" evidence="1">
    <location>
        <begin position="2609"/>
        <end position="2619"/>
    </location>
</feature>
<dbReference type="EMBL" id="BSYR01000024">
    <property type="protein sequence ID" value="GMI90793.1"/>
    <property type="molecule type" value="Genomic_DNA"/>
</dbReference>
<feature type="region of interest" description="Disordered" evidence="1">
    <location>
        <begin position="260"/>
        <end position="374"/>
    </location>
</feature>
<dbReference type="OrthoDB" id="991437at2759"/>
<feature type="region of interest" description="Disordered" evidence="1">
    <location>
        <begin position="2574"/>
        <end position="2627"/>
    </location>
</feature>
<dbReference type="PANTHER" id="PTHR35151">
    <property type="entry name" value="ELONGATION FACTOR 1 BETA CENTRAL ACIDIC REGION EUKARYOTE DOMAIN-CONTAINING PROTEIN"/>
    <property type="match status" value="1"/>
</dbReference>
<feature type="compositionally biased region" description="Basic and acidic residues" evidence="1">
    <location>
        <begin position="2592"/>
        <end position="2608"/>
    </location>
</feature>
<keyword evidence="3" id="KW-1185">Reference proteome</keyword>